<name>A0A1S7DUJ8_RIEAN</name>
<dbReference type="RefSeq" id="WP_079207941.1">
    <property type="nucleotide sequence ID" value="NZ_CP011859.1"/>
</dbReference>
<feature type="transmembrane region" description="Helical" evidence="1">
    <location>
        <begin position="6"/>
        <end position="24"/>
    </location>
</feature>
<dbReference type="AlphaFoldDB" id="A0A1S7DUJ8"/>
<organism evidence="2 3">
    <name type="scientific">Riemerella anatipestifer</name>
    <name type="common">Moraxella anatipestifer</name>
    <dbReference type="NCBI Taxonomy" id="34085"/>
    <lineage>
        <taxon>Bacteria</taxon>
        <taxon>Pseudomonadati</taxon>
        <taxon>Bacteroidota</taxon>
        <taxon>Flavobacteriia</taxon>
        <taxon>Flavobacteriales</taxon>
        <taxon>Weeksellaceae</taxon>
        <taxon>Riemerella</taxon>
    </lineage>
</organism>
<gene>
    <name evidence="2" type="ORF">AB406_1852</name>
</gene>
<sequence length="204" mass="23494">MKNIKVIIGFVGGVLVMLLIFFAWKGFTTKKGDEIVSDYYLINNQISKMNKMVVMEQNFSSMQKTTIKSELLGSSLLPSTEKKIITFTKTMAQVSYDLAKMKIEVDSADKKLIIKELPQPQVKIIPSVEIQSLDDSFFDRFDEKDIKKITQNAKDEAYKRVNQEDLKKQGEKQLMTNLNEIFVLAKALKYEIVDETKMIPLEEY</sequence>
<evidence type="ECO:0000256" key="1">
    <source>
        <dbReference type="SAM" id="Phobius"/>
    </source>
</evidence>
<keyword evidence="1" id="KW-0812">Transmembrane</keyword>
<evidence type="ECO:0000313" key="2">
    <source>
        <dbReference type="EMBL" id="AQY22793.1"/>
    </source>
</evidence>
<proteinExistence type="predicted"/>
<dbReference type="Proteomes" id="UP000189883">
    <property type="component" value="Chromosome"/>
</dbReference>
<evidence type="ECO:0000313" key="3">
    <source>
        <dbReference type="Proteomes" id="UP000189883"/>
    </source>
</evidence>
<reference evidence="2 3" key="1">
    <citation type="submission" date="2015-06" db="EMBL/GenBank/DDBJ databases">
        <title>R. anatipestifer strain HXb2 is the most virulent strain so far, and the genome sequence would help us uncover the pathogenesis.</title>
        <authorList>
            <person name="Hu Q."/>
            <person name="Qi J."/>
            <person name="Bo H."/>
            <person name="Liu G."/>
            <person name="Tao M."/>
            <person name="Ding Y."/>
            <person name="Xue Y."/>
        </authorList>
    </citation>
    <scope>NUCLEOTIDE SEQUENCE [LARGE SCALE GENOMIC DNA]</scope>
    <source>
        <strain evidence="2 3">HXb2</strain>
    </source>
</reference>
<protein>
    <recommendedName>
        <fullName evidence="4">DUF4230 domain-containing protein</fullName>
    </recommendedName>
</protein>
<dbReference type="EMBL" id="CP011859">
    <property type="protein sequence ID" value="AQY22793.1"/>
    <property type="molecule type" value="Genomic_DNA"/>
</dbReference>
<dbReference type="Pfam" id="PF14014">
    <property type="entry name" value="DUF4230"/>
    <property type="match status" value="1"/>
</dbReference>
<dbReference type="InterPro" id="IPR025324">
    <property type="entry name" value="DUF4230"/>
</dbReference>
<evidence type="ECO:0008006" key="4">
    <source>
        <dbReference type="Google" id="ProtNLM"/>
    </source>
</evidence>
<accession>A0A1S7DUJ8</accession>
<keyword evidence="1" id="KW-0472">Membrane</keyword>
<keyword evidence="1" id="KW-1133">Transmembrane helix</keyword>